<reference evidence="3" key="1">
    <citation type="submission" date="2023-02" db="EMBL/GenBank/DDBJ databases">
        <title>Nocardiopsis ansamitocini NBRC 112285.</title>
        <authorList>
            <person name="Ichikawa N."/>
            <person name="Sato H."/>
            <person name="Tonouchi N."/>
        </authorList>
    </citation>
    <scope>NUCLEOTIDE SEQUENCE</scope>
    <source>
        <strain evidence="3">NBRC 112285</strain>
    </source>
</reference>
<protein>
    <submittedName>
        <fullName evidence="3">Uncharacterized protein</fullName>
    </submittedName>
</protein>
<feature type="transmembrane region" description="Helical" evidence="2">
    <location>
        <begin position="77"/>
        <end position="98"/>
    </location>
</feature>
<comment type="caution">
    <text evidence="3">The sequence shown here is derived from an EMBL/GenBank/DDBJ whole genome shotgun (WGS) entry which is preliminary data.</text>
</comment>
<keyword evidence="2" id="KW-1133">Transmembrane helix</keyword>
<evidence type="ECO:0000313" key="4">
    <source>
        <dbReference type="Proteomes" id="UP001165092"/>
    </source>
</evidence>
<evidence type="ECO:0000256" key="1">
    <source>
        <dbReference type="SAM" id="MobiDB-lite"/>
    </source>
</evidence>
<feature type="transmembrane region" description="Helical" evidence="2">
    <location>
        <begin position="104"/>
        <end position="123"/>
    </location>
</feature>
<keyword evidence="2" id="KW-0472">Membrane</keyword>
<proteinExistence type="predicted"/>
<gene>
    <name evidence="3" type="ORF">Nans01_39510</name>
</gene>
<dbReference type="Proteomes" id="UP001165092">
    <property type="component" value="Unassembled WGS sequence"/>
</dbReference>
<feature type="region of interest" description="Disordered" evidence="1">
    <location>
        <begin position="139"/>
        <end position="178"/>
    </location>
</feature>
<evidence type="ECO:0000256" key="2">
    <source>
        <dbReference type="SAM" id="Phobius"/>
    </source>
</evidence>
<keyword evidence="2" id="KW-0812">Transmembrane</keyword>
<organism evidence="3 4">
    <name type="scientific">Nocardiopsis ansamitocini</name>
    <dbReference type="NCBI Taxonomy" id="1670832"/>
    <lineage>
        <taxon>Bacteria</taxon>
        <taxon>Bacillati</taxon>
        <taxon>Actinomycetota</taxon>
        <taxon>Actinomycetes</taxon>
        <taxon>Streptosporangiales</taxon>
        <taxon>Nocardiopsidaceae</taxon>
        <taxon>Nocardiopsis</taxon>
    </lineage>
</organism>
<sequence>MSNALRHAIGGVAGLVATPLIVAGTGWGSMQLAQVLTRFSLDLAVTLPGLLALATTGLLIGLLAGSRLSPLGSLVPGVVLTVWGVCAFLPMTSMLFLRLLPLEYSYAVIFYPVLGVLLVGASLTPSRWRAVSSAPAPAAPAPRPLDAQPWQSPTPPWQQKQVVEAAQPQDAPVPHLYGTGPIPQIPAEPMHLYGTGPIPRITDEPEPPR</sequence>
<dbReference type="AlphaFoldDB" id="A0A9W6P8M0"/>
<name>A0A9W6P8M0_9ACTN</name>
<accession>A0A9W6P8M0</accession>
<feature type="transmembrane region" description="Helical" evidence="2">
    <location>
        <begin position="47"/>
        <end position="65"/>
    </location>
</feature>
<dbReference type="RefSeq" id="WP_285761149.1">
    <property type="nucleotide sequence ID" value="NZ_BSQG01000008.1"/>
</dbReference>
<keyword evidence="4" id="KW-1185">Reference proteome</keyword>
<dbReference type="EMBL" id="BSQG01000008">
    <property type="protein sequence ID" value="GLU49600.1"/>
    <property type="molecule type" value="Genomic_DNA"/>
</dbReference>
<evidence type="ECO:0000313" key="3">
    <source>
        <dbReference type="EMBL" id="GLU49600.1"/>
    </source>
</evidence>